<gene>
    <name evidence="2" type="ORF">QBC35DRAFT_478879</name>
</gene>
<reference evidence="2" key="2">
    <citation type="submission" date="2023-05" db="EMBL/GenBank/DDBJ databases">
        <authorList>
            <consortium name="Lawrence Berkeley National Laboratory"/>
            <person name="Steindorff A."/>
            <person name="Hensen N."/>
            <person name="Bonometti L."/>
            <person name="Westerberg I."/>
            <person name="Brannstrom I.O."/>
            <person name="Guillou S."/>
            <person name="Cros-Aarteil S."/>
            <person name="Calhoun S."/>
            <person name="Haridas S."/>
            <person name="Kuo A."/>
            <person name="Mondo S."/>
            <person name="Pangilinan J."/>
            <person name="Riley R."/>
            <person name="Labutti K."/>
            <person name="Andreopoulos B."/>
            <person name="Lipzen A."/>
            <person name="Chen C."/>
            <person name="Yanf M."/>
            <person name="Daum C."/>
            <person name="Ng V."/>
            <person name="Clum A."/>
            <person name="Ohm R."/>
            <person name="Martin F."/>
            <person name="Silar P."/>
            <person name="Natvig D."/>
            <person name="Lalanne C."/>
            <person name="Gautier V."/>
            <person name="Ament-Velasquez S.L."/>
            <person name="Kruys A."/>
            <person name="Hutchinson M.I."/>
            <person name="Powell A.J."/>
            <person name="Barry K."/>
            <person name="Miller A.N."/>
            <person name="Grigoriev I.V."/>
            <person name="Debuchy R."/>
            <person name="Gladieux P."/>
            <person name="Thoren M.H."/>
            <person name="Johannesson H."/>
        </authorList>
    </citation>
    <scope>NUCLEOTIDE SEQUENCE</scope>
    <source>
        <strain evidence="2">PSN309</strain>
    </source>
</reference>
<dbReference type="Proteomes" id="UP001302126">
    <property type="component" value="Unassembled WGS sequence"/>
</dbReference>
<name>A0AAN7ADK5_9PEZI</name>
<feature type="compositionally biased region" description="Basic residues" evidence="1">
    <location>
        <begin position="10"/>
        <end position="26"/>
    </location>
</feature>
<evidence type="ECO:0000313" key="2">
    <source>
        <dbReference type="EMBL" id="KAK4182649.1"/>
    </source>
</evidence>
<accession>A0AAN7ADK5</accession>
<dbReference type="EMBL" id="MU864628">
    <property type="protein sequence ID" value="KAK4182649.1"/>
    <property type="molecule type" value="Genomic_DNA"/>
</dbReference>
<feature type="region of interest" description="Disordered" evidence="1">
    <location>
        <begin position="1"/>
        <end position="26"/>
    </location>
</feature>
<comment type="caution">
    <text evidence="2">The sequence shown here is derived from an EMBL/GenBank/DDBJ whole genome shotgun (WGS) entry which is preliminary data.</text>
</comment>
<sequence>MARESPAKPINKRANGRAAANRRSKAKPAILKDYRTTVQTPEARTTNCIAHDKPLRRGRLTGAKFVVSQEHVHPGGIGSKSFKILLDGPGGVQTRNPLWPVACVPQRRVLAVWISHTWCWCDRVLGFRQVSHVVSFFDQLEGTLYWSPEFELTTQLTYLTYTFVVRDKPLTMDWMSAFDKSADADTYLRGQVVECVDRSTRDEQPIGPPAEDNEDVYTTMYTRRHTAAGG</sequence>
<dbReference type="AlphaFoldDB" id="A0AAN7ADK5"/>
<proteinExistence type="predicted"/>
<evidence type="ECO:0000256" key="1">
    <source>
        <dbReference type="SAM" id="MobiDB-lite"/>
    </source>
</evidence>
<evidence type="ECO:0000313" key="3">
    <source>
        <dbReference type="Proteomes" id="UP001302126"/>
    </source>
</evidence>
<organism evidence="2 3">
    <name type="scientific">Podospora australis</name>
    <dbReference type="NCBI Taxonomy" id="1536484"/>
    <lineage>
        <taxon>Eukaryota</taxon>
        <taxon>Fungi</taxon>
        <taxon>Dikarya</taxon>
        <taxon>Ascomycota</taxon>
        <taxon>Pezizomycotina</taxon>
        <taxon>Sordariomycetes</taxon>
        <taxon>Sordariomycetidae</taxon>
        <taxon>Sordariales</taxon>
        <taxon>Podosporaceae</taxon>
        <taxon>Podospora</taxon>
    </lineage>
</organism>
<keyword evidence="3" id="KW-1185">Reference proteome</keyword>
<reference evidence="2" key="1">
    <citation type="journal article" date="2023" name="Mol. Phylogenet. Evol.">
        <title>Genome-scale phylogeny and comparative genomics of the fungal order Sordariales.</title>
        <authorList>
            <person name="Hensen N."/>
            <person name="Bonometti L."/>
            <person name="Westerberg I."/>
            <person name="Brannstrom I.O."/>
            <person name="Guillou S."/>
            <person name="Cros-Aarteil S."/>
            <person name="Calhoun S."/>
            <person name="Haridas S."/>
            <person name="Kuo A."/>
            <person name="Mondo S."/>
            <person name="Pangilinan J."/>
            <person name="Riley R."/>
            <person name="LaButti K."/>
            <person name="Andreopoulos B."/>
            <person name="Lipzen A."/>
            <person name="Chen C."/>
            <person name="Yan M."/>
            <person name="Daum C."/>
            <person name="Ng V."/>
            <person name="Clum A."/>
            <person name="Steindorff A."/>
            <person name="Ohm R.A."/>
            <person name="Martin F."/>
            <person name="Silar P."/>
            <person name="Natvig D.O."/>
            <person name="Lalanne C."/>
            <person name="Gautier V."/>
            <person name="Ament-Velasquez S.L."/>
            <person name="Kruys A."/>
            <person name="Hutchinson M.I."/>
            <person name="Powell A.J."/>
            <person name="Barry K."/>
            <person name="Miller A.N."/>
            <person name="Grigoriev I.V."/>
            <person name="Debuchy R."/>
            <person name="Gladieux P."/>
            <person name="Hiltunen Thoren M."/>
            <person name="Johannesson H."/>
        </authorList>
    </citation>
    <scope>NUCLEOTIDE SEQUENCE</scope>
    <source>
        <strain evidence="2">PSN309</strain>
    </source>
</reference>
<protein>
    <submittedName>
        <fullName evidence="2">Uncharacterized protein</fullName>
    </submittedName>
</protein>